<dbReference type="OMA" id="NDVMWKQ"/>
<evidence type="ECO:0000256" key="5">
    <source>
        <dbReference type="ARBA" id="ARBA00023242"/>
    </source>
</evidence>
<dbReference type="FunCoup" id="R7VIZ4">
    <property type="interactions" value="1809"/>
</dbReference>
<evidence type="ECO:0000256" key="4">
    <source>
        <dbReference type="ARBA" id="ARBA00022552"/>
    </source>
</evidence>
<feature type="repeat" description="HEAT" evidence="7">
    <location>
        <begin position="2022"/>
        <end position="2055"/>
    </location>
</feature>
<dbReference type="InterPro" id="IPR011989">
    <property type="entry name" value="ARM-like"/>
</dbReference>
<evidence type="ECO:0000313" key="11">
    <source>
        <dbReference type="EnsemblMetazoa" id="CapteP221862"/>
    </source>
</evidence>
<evidence type="ECO:0000256" key="8">
    <source>
        <dbReference type="RuleBase" id="RU367065"/>
    </source>
</evidence>
<comment type="similarity">
    <text evidence="2 8">Belongs to the HEATR1/UTP10 family.</text>
</comment>
<protein>
    <recommendedName>
        <fullName evidence="8">HEAT repeat-containing protein 1</fullName>
    </recommendedName>
</protein>
<evidence type="ECO:0000256" key="2">
    <source>
        <dbReference type="ARBA" id="ARBA00010559"/>
    </source>
</evidence>
<dbReference type="EMBL" id="AMQN01004340">
    <property type="status" value="NOT_ANNOTATED_CDS"/>
    <property type="molecule type" value="Genomic_DNA"/>
</dbReference>
<evidence type="ECO:0000259" key="9">
    <source>
        <dbReference type="SMART" id="SM01036"/>
    </source>
</evidence>
<feature type="domain" description="BP28 C-terminal" evidence="9">
    <location>
        <begin position="1769"/>
        <end position="1925"/>
    </location>
</feature>
<dbReference type="SUPFAM" id="SSF48371">
    <property type="entry name" value="ARM repeat"/>
    <property type="match status" value="3"/>
</dbReference>
<dbReference type="HOGENOM" id="CLU_001128_3_0_1"/>
<dbReference type="InterPro" id="IPR016024">
    <property type="entry name" value="ARM-type_fold"/>
</dbReference>
<reference evidence="11" key="3">
    <citation type="submission" date="2015-06" db="UniProtKB">
        <authorList>
            <consortium name="EnsemblMetazoa"/>
        </authorList>
    </citation>
    <scope>IDENTIFICATION</scope>
</reference>
<dbReference type="InterPro" id="IPR021133">
    <property type="entry name" value="HEAT_type_2"/>
</dbReference>
<dbReference type="InterPro" id="IPR040191">
    <property type="entry name" value="UTP10"/>
</dbReference>
<evidence type="ECO:0000256" key="6">
    <source>
        <dbReference type="ARBA" id="ARBA00023274"/>
    </source>
</evidence>
<dbReference type="Pfam" id="PF08146">
    <property type="entry name" value="BP28CT"/>
    <property type="match status" value="1"/>
</dbReference>
<evidence type="ECO:0000256" key="7">
    <source>
        <dbReference type="PROSITE-ProRule" id="PRU00103"/>
    </source>
</evidence>
<keyword evidence="5 8" id="KW-0539">Nucleus</keyword>
<dbReference type="GO" id="GO:0034455">
    <property type="term" value="C:t-UTP complex"/>
    <property type="evidence" value="ECO:0007669"/>
    <property type="project" value="TreeGrafter"/>
</dbReference>
<dbReference type="EMBL" id="KB293237">
    <property type="protein sequence ID" value="ELU16266.1"/>
    <property type="molecule type" value="Genomic_DNA"/>
</dbReference>
<evidence type="ECO:0000256" key="1">
    <source>
        <dbReference type="ARBA" id="ARBA00004604"/>
    </source>
</evidence>
<evidence type="ECO:0000313" key="10">
    <source>
        <dbReference type="EMBL" id="ELU16266.1"/>
    </source>
</evidence>
<dbReference type="InterPro" id="IPR022125">
    <property type="entry name" value="U3snoRNP10_N"/>
</dbReference>
<accession>R7VIZ4</accession>
<keyword evidence="4 8" id="KW-0698">rRNA processing</keyword>
<dbReference type="PROSITE" id="PS50077">
    <property type="entry name" value="HEAT_REPEAT"/>
    <property type="match status" value="1"/>
</dbReference>
<dbReference type="GO" id="GO:0030515">
    <property type="term" value="F:snoRNA binding"/>
    <property type="evidence" value="ECO:0007669"/>
    <property type="project" value="TreeGrafter"/>
</dbReference>
<dbReference type="GO" id="GO:0032040">
    <property type="term" value="C:small-subunit processome"/>
    <property type="evidence" value="ECO:0007669"/>
    <property type="project" value="TreeGrafter"/>
</dbReference>
<dbReference type="Gene3D" id="1.25.10.10">
    <property type="entry name" value="Leucine-rich Repeat Variant"/>
    <property type="match status" value="2"/>
</dbReference>
<proteinExistence type="inferred from homology"/>
<dbReference type="GO" id="GO:0000462">
    <property type="term" value="P:maturation of SSU-rRNA from tricistronic rRNA transcript (SSU-rRNA, 5.8S rRNA, LSU-rRNA)"/>
    <property type="evidence" value="ECO:0007669"/>
    <property type="project" value="TreeGrafter"/>
</dbReference>
<dbReference type="Proteomes" id="UP000014760">
    <property type="component" value="Unassembled WGS sequence"/>
</dbReference>
<keyword evidence="3 8" id="KW-0690">Ribosome biogenesis</keyword>
<dbReference type="GO" id="GO:0030686">
    <property type="term" value="C:90S preribosome"/>
    <property type="evidence" value="ECO:0007669"/>
    <property type="project" value="TreeGrafter"/>
</dbReference>
<dbReference type="PANTHER" id="PTHR13457">
    <property type="entry name" value="BAP28"/>
    <property type="match status" value="1"/>
</dbReference>
<dbReference type="GO" id="GO:0045943">
    <property type="term" value="P:positive regulation of transcription by RNA polymerase I"/>
    <property type="evidence" value="ECO:0007669"/>
    <property type="project" value="TreeGrafter"/>
</dbReference>
<comment type="subcellular location">
    <subcellularLocation>
        <location evidence="1 8">Nucleus</location>
        <location evidence="1 8">Nucleolus</location>
    </subcellularLocation>
</comment>
<gene>
    <name evidence="10" type="ORF">CAPTEDRAFT_221862</name>
</gene>
<comment type="function">
    <text evidence="8">Involved in nucleolar processing of pre-18S ribosomal RNA.</text>
</comment>
<dbReference type="SMART" id="SM01036">
    <property type="entry name" value="BP28CT"/>
    <property type="match status" value="1"/>
</dbReference>
<sequence>MTSLARQLQRLAVPHIQSTLTQDKSRASLLFDPKEAATFDREAVFALGVTGLEHLENVNPAFSQYHASLFNKTSQTWERSQQSKEVNQQLDKTLAEFFIHLSPYILLNSAHKALEWLVYRYHIHQFNVDDLLLSLMPFHESKIFVRVLQMIKLDEATSKWNWLQPCAKEGIPLSKITMSNHFKKDLGFLGFVCDIVPKFIKVHGPDSPHLNVATSFFTTTALSALQHQDDINQKMLSILLPHCVRALKSSSLQYQAAGYMLLSQLVTQVTLQKDALSAVVTALTKKIPSTLMREALLTLCIVFNTQHQIQLPRKCMKKLCSLPGLVHQLNSLNTQYNIARFIKAFLQQLLPAAIQQGEREVYSSAPDDEEADGPVQYLPLLKTVLSDVALPQPLVDSFARDVLEELMKKTEESADWRNTAAILLRLLERRFPKSMDSAIEAAVEEYKDDEERLPQLQTLVSMCVSGQQHTLMEDGTRLTVALHHAHASTRVLALRQLITQASKQAPEDKEFVQSALLDRLADDDRQVVSIVLSAPILVLVVSPEQLAPALLRVIHSHHADKAWQAEIKSAVRTLCSQAFSEVFEGSILPSLLPHLLQGSLIDVILQSDLAKKSALLKNLAKGWPVKKNASERISLALGGLIDAAWKQKGVPECLSLVMLIQASDLPLADFMAIALLAGALEKSKAADLSLIEKLLSLVSAHLPNQETALKSGSLTNASVLSAWIAHVQDTSVLPPDFLLWVLQLLARSVCQMNTESVGQWLSGSEPVVKMAVSLFSLLLERSCMTGSSSYQELLQSFMEDCDQGFLHKLLVFIWTSDASDGIKPIVHVGSFYLAKIYWDKKNGSNETVDSVPVALFCSLLSSHESVRVAAISAIQCLRVIRCSLLTDYESLVKKIVKNQEELQNDPAYTATLFAGVLKKANAKDLQQLLSWISASDTPLSVKFRLMQLLKLVPHELVLAKLCAEAHVLLGAHEDEAISSYRMEMLQLMANRIDEDSMHGLLTLDATFFKLIECGIRGADFKNVDAKAQLQIIFLKQLSKDSFHALPKLTLKQAMVSGIIDAAINAVNSDVATEAHSALKRVKINAAEVKHELELKSSEAGTIKATKRARTRKDSDSIPYKRLIQILVVLQNRRRLNDPIDLAPLLFNLLGRLSTDEHEQMEYTRQLLLTSLYNLCTKWMSDGDALPKQDVVNVEVLVQCIRDCHSPQTQQQALMVMAAIAPIYPEYILHHVMSIFTFVGTSLVQQDDNYSLQLIWRTIDTLIPAIIQAHDDPNALRRQVTEVLRVFVDARHHIPRHRSRQLYKRLVEKVGTIDNLWVLCMQMAESAVRAKDVPAFEVPGVDVAESETVSNVDKDLDAVVSILNDFEVNEILKALINSLAFLNKFTGVHDPAIQKKVSSECEAIVQLKTLNAQQKRLVQFHATRMVSSVLQNEGFVSKVMAMQEGGAMVQPFQELIRETLSYLNVVAKANHTPGDSAIAKFWRALVNKIYEILDKMTSLLPSHLLLECISSLLVHPNATIRRKALDLLSTRLTQLSAHSSSTNDQVDSLLPLIDRLLQVVKQPLMEESDQQTEADHIRQMGLYNLKLLCKLLGTQHPGEFQQLFPLSISLLKVKGVPAPIVSSALLCIGELCTATKARAIPQLAAFMPKLMKILQTEDFISEHDMVLVCGLTALHRVLVSLPNFISPYVSDLLLLTCHLKAAKLVVDDDAKKSMAHMRLKAVNHQLSVAVPARVLVPAISKTHQTLVESEQMGLSSLMSILLEHVKVMAKDEMTFHHNDLLDLFCRALDLRNSEVTISAKDLSGVESAAQDVVLAMVLRLSESAFRPMFYRLYDWACRDETEQHKHRQLMLFSLCNRLAENLKSLFNLFVGHVLKKAAELLKLNNTLHGEISFFGTDSKAAVLSQELLKNVVGCIYHSLLHDADNLVSKEIFTAFMQPLVDQLENELESEELEYKDWVSEHVVPCLSQLAASSREDSSWRALNYQICLKTRHSAPKVRYASLACIQSVAEKLGEEYMALLPETIPFLAELMEDDSEEVEQQCQRVVTALEELLGESLQSYF</sequence>
<reference evidence="10 12" key="2">
    <citation type="journal article" date="2013" name="Nature">
        <title>Insights into bilaterian evolution from three spiralian genomes.</title>
        <authorList>
            <person name="Simakov O."/>
            <person name="Marletaz F."/>
            <person name="Cho S.J."/>
            <person name="Edsinger-Gonzales E."/>
            <person name="Havlak P."/>
            <person name="Hellsten U."/>
            <person name="Kuo D.H."/>
            <person name="Larsson T."/>
            <person name="Lv J."/>
            <person name="Arendt D."/>
            <person name="Savage R."/>
            <person name="Osoegawa K."/>
            <person name="de Jong P."/>
            <person name="Grimwood J."/>
            <person name="Chapman J.A."/>
            <person name="Shapiro H."/>
            <person name="Aerts A."/>
            <person name="Otillar R.P."/>
            <person name="Terry A.Y."/>
            <person name="Boore J.L."/>
            <person name="Grigoriev I.V."/>
            <person name="Lindberg D.R."/>
            <person name="Seaver E.C."/>
            <person name="Weisblat D.A."/>
            <person name="Putnam N.H."/>
            <person name="Rokhsar D.S."/>
        </authorList>
    </citation>
    <scope>NUCLEOTIDE SEQUENCE</scope>
    <source>
        <strain evidence="10 12">I ESC-2004</strain>
    </source>
</reference>
<organism evidence="10">
    <name type="scientific">Capitella teleta</name>
    <name type="common">Polychaete worm</name>
    <dbReference type="NCBI Taxonomy" id="283909"/>
    <lineage>
        <taxon>Eukaryota</taxon>
        <taxon>Metazoa</taxon>
        <taxon>Spiralia</taxon>
        <taxon>Lophotrochozoa</taxon>
        <taxon>Annelida</taxon>
        <taxon>Polychaeta</taxon>
        <taxon>Sedentaria</taxon>
        <taxon>Scolecida</taxon>
        <taxon>Capitellidae</taxon>
        <taxon>Capitella</taxon>
    </lineage>
</organism>
<name>R7VIZ4_CAPTE</name>
<dbReference type="EnsemblMetazoa" id="CapteT221862">
    <property type="protein sequence ID" value="CapteP221862"/>
    <property type="gene ID" value="CapteG221862"/>
</dbReference>
<dbReference type="OrthoDB" id="6284218at2759"/>
<keyword evidence="12" id="KW-1185">Reference proteome</keyword>
<dbReference type="STRING" id="283909.R7VIZ4"/>
<reference evidence="12" key="1">
    <citation type="submission" date="2012-12" db="EMBL/GenBank/DDBJ databases">
        <authorList>
            <person name="Hellsten U."/>
            <person name="Grimwood J."/>
            <person name="Chapman J.A."/>
            <person name="Shapiro H."/>
            <person name="Aerts A."/>
            <person name="Otillar R.P."/>
            <person name="Terry A.Y."/>
            <person name="Boore J.L."/>
            <person name="Simakov O."/>
            <person name="Marletaz F."/>
            <person name="Cho S.-J."/>
            <person name="Edsinger-Gonzales E."/>
            <person name="Havlak P."/>
            <person name="Kuo D.-H."/>
            <person name="Larsson T."/>
            <person name="Lv J."/>
            <person name="Arendt D."/>
            <person name="Savage R."/>
            <person name="Osoegawa K."/>
            <person name="de Jong P."/>
            <person name="Lindberg D.R."/>
            <person name="Seaver E.C."/>
            <person name="Weisblat D.A."/>
            <person name="Putnam N.H."/>
            <person name="Grigoriev I.V."/>
            <person name="Rokhsar D.S."/>
        </authorList>
    </citation>
    <scope>NUCLEOTIDE SEQUENCE</scope>
    <source>
        <strain evidence="12">I ESC-2004</strain>
    </source>
</reference>
<dbReference type="Pfam" id="PF12397">
    <property type="entry name" value="U3snoRNP10"/>
    <property type="match status" value="1"/>
</dbReference>
<dbReference type="InterPro" id="IPR012954">
    <property type="entry name" value="BP28_C_dom"/>
</dbReference>
<evidence type="ECO:0000256" key="3">
    <source>
        <dbReference type="ARBA" id="ARBA00022517"/>
    </source>
</evidence>
<dbReference type="InterPro" id="IPR056473">
    <property type="entry name" value="HEAT_Utp10/HEAT1"/>
</dbReference>
<keyword evidence="6 8" id="KW-0687">Ribonucleoprotein</keyword>
<dbReference type="PANTHER" id="PTHR13457:SF1">
    <property type="entry name" value="HEAT REPEAT-CONTAINING PROTEIN 1"/>
    <property type="match status" value="1"/>
</dbReference>
<evidence type="ECO:0000313" key="12">
    <source>
        <dbReference type="Proteomes" id="UP000014760"/>
    </source>
</evidence>
<dbReference type="Pfam" id="PF23243">
    <property type="entry name" value="HEAT_HEATR1"/>
    <property type="match status" value="1"/>
</dbReference>